<accession>A0A1H5WP71</accession>
<dbReference type="GO" id="GO:0070573">
    <property type="term" value="F:metallodipeptidase activity"/>
    <property type="evidence" value="ECO:0007669"/>
    <property type="project" value="InterPro"/>
</dbReference>
<dbReference type="PROSITE" id="PS51365">
    <property type="entry name" value="RENAL_DIPEPTIDASE_2"/>
    <property type="match status" value="1"/>
</dbReference>
<dbReference type="RefSeq" id="WP_104008227.1">
    <property type="nucleotide sequence ID" value="NZ_FNVD01000008.1"/>
</dbReference>
<dbReference type="PANTHER" id="PTHR10443:SF12">
    <property type="entry name" value="DIPEPTIDASE"/>
    <property type="match status" value="1"/>
</dbReference>
<dbReference type="InterPro" id="IPR032466">
    <property type="entry name" value="Metal_Hydrolase"/>
</dbReference>
<protein>
    <submittedName>
        <fullName evidence="2">Zn-dependent dipeptidase, dipeptidase homolog</fullName>
    </submittedName>
</protein>
<dbReference type="OrthoDB" id="9804920at2"/>
<dbReference type="SUPFAM" id="SSF51556">
    <property type="entry name" value="Metallo-dependent hydrolases"/>
    <property type="match status" value="1"/>
</dbReference>
<dbReference type="EMBL" id="FNVD01000008">
    <property type="protein sequence ID" value="SEG01073.1"/>
    <property type="molecule type" value="Genomic_DNA"/>
</dbReference>
<gene>
    <name evidence="2" type="ORF">SAMN05421751_108162</name>
</gene>
<keyword evidence="1" id="KW-0472">Membrane</keyword>
<sequence>MRSFGKWLGRFLLIGVAIGGIVFFGFVPAYVEDARNNVLDHAPYPVSDRAQALHDSLIVGDWHADPLLWSRDLTERGTRGQVDIPRLIEGNVALQVFTAVTKSPAGLNYDHNDPDAFDNITLLAVAQMWPHRTWTSLYERAAHQADKLHDFEARSAGRLKIIKTAADLETVLEAKARGEKIVGGILGIEGGHPLEGRIENLDRLVDKGYRLIALQHFFDNELGGTLHSRANNGLTDFGRQVVREVARRPLILDVAHSSTRVVEEVLEMTDIPLVLSHTGIHSHCEAHRNIPDDLMKRVAETGGVVGIGYWRDVTCDESPAGIAATIKAAIALLGEDHVSLGSDFDGAVETAFDTSELSALTQAMLDAGLTEAQIRKVAGGNMVRVLRARLGAGS</sequence>
<dbReference type="Proteomes" id="UP000236742">
    <property type="component" value="Unassembled WGS sequence"/>
</dbReference>
<dbReference type="GO" id="GO:0006508">
    <property type="term" value="P:proteolysis"/>
    <property type="evidence" value="ECO:0007669"/>
    <property type="project" value="InterPro"/>
</dbReference>
<feature type="transmembrane region" description="Helical" evidence="1">
    <location>
        <begin position="12"/>
        <end position="31"/>
    </location>
</feature>
<keyword evidence="3" id="KW-1185">Reference proteome</keyword>
<evidence type="ECO:0000313" key="2">
    <source>
        <dbReference type="EMBL" id="SEG01073.1"/>
    </source>
</evidence>
<keyword evidence="1" id="KW-0812">Transmembrane</keyword>
<dbReference type="Gene3D" id="3.20.20.140">
    <property type="entry name" value="Metal-dependent hydrolases"/>
    <property type="match status" value="1"/>
</dbReference>
<dbReference type="Pfam" id="PF01244">
    <property type="entry name" value="Peptidase_M19"/>
    <property type="match status" value="1"/>
</dbReference>
<organism evidence="2 3">
    <name type="scientific">Jhaorihella thermophila</name>
    <dbReference type="NCBI Taxonomy" id="488547"/>
    <lineage>
        <taxon>Bacteria</taxon>
        <taxon>Pseudomonadati</taxon>
        <taxon>Pseudomonadota</taxon>
        <taxon>Alphaproteobacteria</taxon>
        <taxon>Rhodobacterales</taxon>
        <taxon>Paracoccaceae</taxon>
        <taxon>Jhaorihella</taxon>
    </lineage>
</organism>
<dbReference type="PANTHER" id="PTHR10443">
    <property type="entry name" value="MICROSOMAL DIPEPTIDASE"/>
    <property type="match status" value="1"/>
</dbReference>
<name>A0A1H5WP71_9RHOB</name>
<dbReference type="AlphaFoldDB" id="A0A1H5WP71"/>
<reference evidence="2 3" key="1">
    <citation type="submission" date="2016-10" db="EMBL/GenBank/DDBJ databases">
        <authorList>
            <person name="de Groot N.N."/>
        </authorList>
    </citation>
    <scope>NUCLEOTIDE SEQUENCE [LARGE SCALE GENOMIC DNA]</scope>
    <source>
        <strain evidence="2 3">DSM 23413</strain>
    </source>
</reference>
<evidence type="ECO:0000256" key="1">
    <source>
        <dbReference type="SAM" id="Phobius"/>
    </source>
</evidence>
<proteinExistence type="predicted"/>
<evidence type="ECO:0000313" key="3">
    <source>
        <dbReference type="Proteomes" id="UP000236742"/>
    </source>
</evidence>
<dbReference type="InterPro" id="IPR008257">
    <property type="entry name" value="Pept_M19"/>
</dbReference>
<keyword evidence="1" id="KW-1133">Transmembrane helix</keyword>